<name>A0A1E3Q7B1_LIPST</name>
<evidence type="ECO:0000313" key="1">
    <source>
        <dbReference type="EMBL" id="ODQ73583.1"/>
    </source>
</evidence>
<dbReference type="EMBL" id="KV454293">
    <property type="protein sequence ID" value="ODQ73583.1"/>
    <property type="molecule type" value="Genomic_DNA"/>
</dbReference>
<sequence length="382" mass="42890">MARQILVVNDSEVFISPDHLIKIFDKFDNRMYFLDDVDYYNGLSISTSRVIISIIRNAPSIMSVCKMLTAMLCENAEIRSIVSSQTPHDIRNAMLQLGQTFCVEFADCNASSYVALSYLSAIIIVRIISRSMELRDSLSSFVRRFVAVVLMPARERKDHWNGVMATSRTPYLLDLKRKVINRDSDRCQVSGKRDIKVCADLSATDYSDLATDLKMIPIIPPLAVKSATFDKYAAILTDGNVSAENLSALHLLSPANWMLCTHDVIGAFVRQDIGIVASPTDRGECRMPVYRVEKLNLFARLDFACPSTISFGNQLAKELPNPHYCNLITALARITLESGASAVIDQLTADQRQILKRHSYLNGNDNTFRILENKLLDICEEF</sequence>
<gene>
    <name evidence="1" type="ORF">LIPSTDRAFT_110765</name>
</gene>
<organism evidence="1 2">
    <name type="scientific">Lipomyces starkeyi NRRL Y-11557</name>
    <dbReference type="NCBI Taxonomy" id="675824"/>
    <lineage>
        <taxon>Eukaryota</taxon>
        <taxon>Fungi</taxon>
        <taxon>Dikarya</taxon>
        <taxon>Ascomycota</taxon>
        <taxon>Saccharomycotina</taxon>
        <taxon>Lipomycetes</taxon>
        <taxon>Lipomycetales</taxon>
        <taxon>Lipomycetaceae</taxon>
        <taxon>Lipomyces</taxon>
    </lineage>
</organism>
<proteinExistence type="predicted"/>
<accession>A0A1E3Q7B1</accession>
<protein>
    <submittedName>
        <fullName evidence="1">Uncharacterized protein</fullName>
    </submittedName>
</protein>
<dbReference type="OrthoDB" id="10299050at2759"/>
<reference evidence="1 2" key="1">
    <citation type="journal article" date="2016" name="Proc. Natl. Acad. Sci. U.S.A.">
        <title>Comparative genomics of biotechnologically important yeasts.</title>
        <authorList>
            <person name="Riley R."/>
            <person name="Haridas S."/>
            <person name="Wolfe K.H."/>
            <person name="Lopes M.R."/>
            <person name="Hittinger C.T."/>
            <person name="Goeker M."/>
            <person name="Salamov A.A."/>
            <person name="Wisecaver J.H."/>
            <person name="Long T.M."/>
            <person name="Calvey C.H."/>
            <person name="Aerts A.L."/>
            <person name="Barry K.W."/>
            <person name="Choi C."/>
            <person name="Clum A."/>
            <person name="Coughlan A.Y."/>
            <person name="Deshpande S."/>
            <person name="Douglass A.P."/>
            <person name="Hanson S.J."/>
            <person name="Klenk H.-P."/>
            <person name="LaButti K.M."/>
            <person name="Lapidus A."/>
            <person name="Lindquist E.A."/>
            <person name="Lipzen A.M."/>
            <person name="Meier-Kolthoff J.P."/>
            <person name="Ohm R.A."/>
            <person name="Otillar R.P."/>
            <person name="Pangilinan J.L."/>
            <person name="Peng Y."/>
            <person name="Rokas A."/>
            <person name="Rosa C.A."/>
            <person name="Scheuner C."/>
            <person name="Sibirny A.A."/>
            <person name="Slot J.C."/>
            <person name="Stielow J.B."/>
            <person name="Sun H."/>
            <person name="Kurtzman C.P."/>
            <person name="Blackwell M."/>
            <person name="Grigoriev I.V."/>
            <person name="Jeffries T.W."/>
        </authorList>
    </citation>
    <scope>NUCLEOTIDE SEQUENCE [LARGE SCALE GENOMIC DNA]</scope>
    <source>
        <strain evidence="1 2">NRRL Y-11557</strain>
    </source>
</reference>
<evidence type="ECO:0000313" key="2">
    <source>
        <dbReference type="Proteomes" id="UP000094385"/>
    </source>
</evidence>
<keyword evidence="2" id="KW-1185">Reference proteome</keyword>
<dbReference type="AlphaFoldDB" id="A0A1E3Q7B1"/>
<dbReference type="Proteomes" id="UP000094385">
    <property type="component" value="Unassembled WGS sequence"/>
</dbReference>